<comment type="subcellular location">
    <subcellularLocation>
        <location evidence="1">Membrane</location>
    </subcellularLocation>
</comment>
<proteinExistence type="predicted"/>
<keyword evidence="4" id="KW-1185">Reference proteome</keyword>
<dbReference type="EMBL" id="FOPP01000004">
    <property type="protein sequence ID" value="SFH06399.1"/>
    <property type="molecule type" value="Genomic_DNA"/>
</dbReference>
<evidence type="ECO:0000313" key="3">
    <source>
        <dbReference type="EMBL" id="SFH06399.1"/>
    </source>
</evidence>
<dbReference type="SUPFAM" id="SSF51735">
    <property type="entry name" value="NAD(P)-binding Rossmann-fold domains"/>
    <property type="match status" value="1"/>
</dbReference>
<sequence>MKKLKVIITGATGMVGEGVLQECIANPMVEKILLINRRVSGYTNPKIEEILHSNFNDITLIAEIISGYDACYFCAGVSSVGMDEDTYRNLTYLTTMDFASVLSEISPQMVFCYVSGAGTDSTENGKQMWARIKGMTENHLMTLPFKAVYNFRPAFMKPTKGAKNVKGFYRVINVMFPIFRLFNKTYFLTLEEVGKAMINVTVNGYEKNIIEVKDIADLSK</sequence>
<dbReference type="InterPro" id="IPR036291">
    <property type="entry name" value="NAD(P)-bd_dom_sf"/>
</dbReference>
<dbReference type="GO" id="GO:0016020">
    <property type="term" value="C:membrane"/>
    <property type="evidence" value="ECO:0007669"/>
    <property type="project" value="UniProtKB-SubCell"/>
</dbReference>
<dbReference type="STRING" id="414048.SAMN04489864_104387"/>
<evidence type="ECO:0000256" key="1">
    <source>
        <dbReference type="ARBA" id="ARBA00004370"/>
    </source>
</evidence>
<dbReference type="Gene3D" id="3.40.50.720">
    <property type="entry name" value="NAD(P)-binding Rossmann-like Domain"/>
    <property type="match status" value="1"/>
</dbReference>
<dbReference type="AlphaFoldDB" id="A0A1I2X0J2"/>
<dbReference type="OrthoDB" id="9798632at2"/>
<dbReference type="Proteomes" id="UP000199666">
    <property type="component" value="Unassembled WGS sequence"/>
</dbReference>
<reference evidence="3 4" key="1">
    <citation type="submission" date="2016-10" db="EMBL/GenBank/DDBJ databases">
        <authorList>
            <person name="de Groot N.N."/>
        </authorList>
    </citation>
    <scope>NUCLEOTIDE SEQUENCE [LARGE SCALE GENOMIC DNA]</scope>
    <source>
        <strain evidence="3 4">DSM 18684</strain>
    </source>
</reference>
<organism evidence="3 4">
    <name type="scientific">Pedobacter insulae</name>
    <dbReference type="NCBI Taxonomy" id="414048"/>
    <lineage>
        <taxon>Bacteria</taxon>
        <taxon>Pseudomonadati</taxon>
        <taxon>Bacteroidota</taxon>
        <taxon>Sphingobacteriia</taxon>
        <taxon>Sphingobacteriales</taxon>
        <taxon>Sphingobacteriaceae</taxon>
        <taxon>Pedobacter</taxon>
    </lineage>
</organism>
<evidence type="ECO:0000313" key="4">
    <source>
        <dbReference type="Proteomes" id="UP000199666"/>
    </source>
</evidence>
<dbReference type="InterPro" id="IPR001509">
    <property type="entry name" value="Epimerase_deHydtase"/>
</dbReference>
<evidence type="ECO:0000259" key="2">
    <source>
        <dbReference type="Pfam" id="PF01370"/>
    </source>
</evidence>
<name>A0A1I2X0J2_9SPHI</name>
<dbReference type="Pfam" id="PF01370">
    <property type="entry name" value="Epimerase"/>
    <property type="match status" value="1"/>
</dbReference>
<dbReference type="PANTHER" id="PTHR14097:SF8">
    <property type="entry name" value="NAD(P)-BINDING DOMAIN-CONTAINING PROTEIN"/>
    <property type="match status" value="1"/>
</dbReference>
<dbReference type="RefSeq" id="WP_090993311.1">
    <property type="nucleotide sequence ID" value="NZ_FOPP01000004.1"/>
</dbReference>
<feature type="domain" description="NAD-dependent epimerase/dehydratase" evidence="2">
    <location>
        <begin position="6"/>
        <end position="102"/>
    </location>
</feature>
<gene>
    <name evidence="3" type="ORF">SAMN04489864_104387</name>
</gene>
<dbReference type="PANTHER" id="PTHR14097">
    <property type="entry name" value="OXIDOREDUCTASE HTATIP2"/>
    <property type="match status" value="1"/>
</dbReference>
<accession>A0A1I2X0J2</accession>
<protein>
    <submittedName>
        <fullName evidence="3">NAD dependent epimerase/dehydratase family protein</fullName>
    </submittedName>
</protein>